<sequence length="418" mass="48006">MIRKFPIVILLLLFPFISQTQNEIEVVYDDHSRSIKVNPAQKVIEAGKQYRLKITSINPVYIQDRIYIRSYRYISPTPEILEPLLPGIPGTDVFDHFEVIPSGQREFFLKSLQFFNELEVLRSASDELYQRTRHAPDPDFAKETLEHIQSVFDTTELQDIVRQIAYFQDYIRAAESIYKTNIKKITLRTPDTDIVLREYARLTRIMQKTQQINYIQLLDYIVRSVHAVDNIYSDVFTGQKDVTEIRLGLYDHYINDTIYSGILRFHTEQNWRVNFSSGLFYTNLHTRDYYLRERTETINDIVEETNFKGDISVGALLHFSYKVKANVSIGPALGASISPLDGKIRYLGGLGTILGKKRIFSINAGISIGKLSVLSGQIPIDQTGPYLPASSTKIPRYARTKAGFFVSLSYNLTQFGNP</sequence>
<comment type="caution">
    <text evidence="2">The sequence shown here is derived from an EMBL/GenBank/DDBJ whole genome shotgun (WGS) entry which is preliminary data.</text>
</comment>
<dbReference type="EMBL" id="JAHVHU010000013">
    <property type="protein sequence ID" value="MBY5959263.1"/>
    <property type="molecule type" value="Genomic_DNA"/>
</dbReference>
<keyword evidence="3" id="KW-1185">Reference proteome</keyword>
<evidence type="ECO:0000313" key="2">
    <source>
        <dbReference type="EMBL" id="MBY5959263.1"/>
    </source>
</evidence>
<accession>A0A953LB12</accession>
<proteinExistence type="predicted"/>
<organism evidence="2 3">
    <name type="scientific">Membranihabitans marinus</name>
    <dbReference type="NCBI Taxonomy" id="1227546"/>
    <lineage>
        <taxon>Bacteria</taxon>
        <taxon>Pseudomonadati</taxon>
        <taxon>Bacteroidota</taxon>
        <taxon>Saprospiria</taxon>
        <taxon>Saprospirales</taxon>
        <taxon>Saprospiraceae</taxon>
        <taxon>Membranihabitans</taxon>
    </lineage>
</organism>
<keyword evidence="1" id="KW-0732">Signal</keyword>
<evidence type="ECO:0000313" key="3">
    <source>
        <dbReference type="Proteomes" id="UP000753961"/>
    </source>
</evidence>
<reference evidence="2" key="1">
    <citation type="submission" date="2021-06" db="EMBL/GenBank/DDBJ databases">
        <title>44 bacteria genomes isolated from Dapeng, Shenzhen.</title>
        <authorList>
            <person name="Zheng W."/>
            <person name="Yu S."/>
            <person name="Huang Y."/>
        </authorList>
    </citation>
    <scope>NUCLEOTIDE SEQUENCE</scope>
    <source>
        <strain evidence="2">DP5N28-2</strain>
    </source>
</reference>
<protein>
    <submittedName>
        <fullName evidence="2">Uncharacterized protein</fullName>
    </submittedName>
</protein>
<feature type="chain" id="PRO_5037371830" evidence="1">
    <location>
        <begin position="21"/>
        <end position="418"/>
    </location>
</feature>
<evidence type="ECO:0000256" key="1">
    <source>
        <dbReference type="SAM" id="SignalP"/>
    </source>
</evidence>
<dbReference type="Proteomes" id="UP000753961">
    <property type="component" value="Unassembled WGS sequence"/>
</dbReference>
<dbReference type="AlphaFoldDB" id="A0A953LB12"/>
<dbReference type="RefSeq" id="WP_222580800.1">
    <property type="nucleotide sequence ID" value="NZ_JAHVHU010000013.1"/>
</dbReference>
<name>A0A953LB12_9BACT</name>
<gene>
    <name evidence="2" type="ORF">KUV50_14010</name>
</gene>
<feature type="signal peptide" evidence="1">
    <location>
        <begin position="1"/>
        <end position="20"/>
    </location>
</feature>